<dbReference type="Proteomes" id="UP000289600">
    <property type="component" value="Segment"/>
</dbReference>
<accession>A0A2P1EL56</accession>
<sequence>MSNKYNYGKILEICDRISLNYLIAEAIREDQSISIYYGDYHENKIIWSEEKYSLVPNYDHASKQIYCCINKHIDKIIKINIFCQKETSCLNKNIIIYVPYEIDISKIRKEYASIVD</sequence>
<evidence type="ECO:0000313" key="1">
    <source>
        <dbReference type="EMBL" id="AVL94623.1"/>
    </source>
</evidence>
<organism evidence="1 2">
    <name type="scientific">Moumouvirus australiensis</name>
    <dbReference type="NCBI Taxonomy" id="2109587"/>
    <lineage>
        <taxon>Viruses</taxon>
        <taxon>Varidnaviria</taxon>
        <taxon>Bamfordvirae</taxon>
        <taxon>Nucleocytoviricota</taxon>
        <taxon>Megaviricetes</taxon>
        <taxon>Imitervirales</taxon>
        <taxon>Mimiviridae</taxon>
        <taxon>Megamimivirinae</taxon>
        <taxon>Moumouvirus</taxon>
        <taxon>Moumouvirus australiense</taxon>
    </lineage>
</organism>
<name>A0A2P1EL56_9VIRU</name>
<dbReference type="EMBL" id="MG807320">
    <property type="protein sequence ID" value="AVL94623.1"/>
    <property type="molecule type" value="Genomic_DNA"/>
</dbReference>
<reference evidence="2" key="1">
    <citation type="submission" date="2018-01" db="EMBL/GenBank/DDBJ databases">
        <title>Testimony of 'menage a trois' revealed by the proteome of Megavirus virophage.</title>
        <authorList>
            <person name="Jeudy S."/>
            <person name="Bertaux L."/>
            <person name="Alempic J.-M."/>
            <person name="Lartigue A."/>
            <person name="Legendre M."/>
            <person name="Philippe N."/>
            <person name="Beucher L."/>
            <person name="Biondi E."/>
            <person name="Juul S."/>
            <person name="Turner D."/>
            <person name="Coute Y."/>
            <person name="Claverie J.-M."/>
            <person name="Abergel C."/>
        </authorList>
    </citation>
    <scope>NUCLEOTIDE SEQUENCE [LARGE SCALE GENOMIC DNA]</scope>
</reference>
<proteinExistence type="predicted"/>
<keyword evidence="2" id="KW-1185">Reference proteome</keyword>
<evidence type="ECO:0000313" key="2">
    <source>
        <dbReference type="Proteomes" id="UP000289600"/>
    </source>
</evidence>
<gene>
    <name evidence="1" type="ORF">mc_237</name>
</gene>
<protein>
    <submittedName>
        <fullName evidence="1">Uncharacterized protein</fullName>
    </submittedName>
</protein>